<dbReference type="RefSeq" id="WP_208077069.1">
    <property type="nucleotide sequence ID" value="NZ_CP071869.1"/>
</dbReference>
<name>A0A975H5K6_9FLAO</name>
<dbReference type="KEGG" id="pcea:J3359_11830"/>
<dbReference type="NCBIfam" id="TIGR04183">
    <property type="entry name" value="Por_Secre_tail"/>
    <property type="match status" value="1"/>
</dbReference>
<dbReference type="AlphaFoldDB" id="A0A975H5K6"/>
<proteinExistence type="predicted"/>
<dbReference type="Pfam" id="PF18962">
    <property type="entry name" value="Por_Secre_tail"/>
    <property type="match status" value="1"/>
</dbReference>
<dbReference type="InterPro" id="IPR026444">
    <property type="entry name" value="Secre_tail"/>
</dbReference>
<organism evidence="3 4">
    <name type="scientific">Polaribacter cellanae</name>
    <dbReference type="NCBI Taxonomy" id="2818493"/>
    <lineage>
        <taxon>Bacteria</taxon>
        <taxon>Pseudomonadati</taxon>
        <taxon>Bacteroidota</taxon>
        <taxon>Flavobacteriia</taxon>
        <taxon>Flavobacteriales</taxon>
        <taxon>Flavobacteriaceae</taxon>
    </lineage>
</organism>
<reference evidence="3 4" key="1">
    <citation type="submission" date="2021-03" db="EMBL/GenBank/DDBJ databases">
        <title>Complete genome of Polaribacter_sp.SM13.</title>
        <authorList>
            <person name="Jeong S.W."/>
            <person name="Bae J.W."/>
        </authorList>
    </citation>
    <scope>NUCLEOTIDE SEQUENCE [LARGE SCALE GENOMIC DNA]</scope>
    <source>
        <strain evidence="3 4">SM13</strain>
    </source>
</reference>
<dbReference type="EMBL" id="CP071869">
    <property type="protein sequence ID" value="QTE21511.1"/>
    <property type="molecule type" value="Genomic_DNA"/>
</dbReference>
<keyword evidence="1" id="KW-0732">Signal</keyword>
<evidence type="ECO:0000313" key="3">
    <source>
        <dbReference type="EMBL" id="QTE21511.1"/>
    </source>
</evidence>
<sequence length="690" mass="72541">MKKNYLFTFILTLCFGFLSFGQTVLITGYVDAPCTGAKPRTVEIYVSGTIDFTDWKLQRQSNGKGYTTNIDLTNLGTITDAFAYITNDSAGFTSEFNVTTNILQNSAISSNGNDAFQISDKDDNLIDRFGEDGVDGTGKDWEHEDTYYYRKDGSTANAGTFSSSNWTFGAKNLLDGKGKCNSAAALSTLVPFGSFKLVASTDPSITVGNAVTGLDYFEGNGPSAEKDFTVEGSNLTTDITVTAPTNFEVSTTSDSGFAASVTLTQSSGSVASTTIYTRLKAGLTTNTYTGDVTVSSTGATDKTVALSGKISPADPQFSFRAFLDDFNTIISTGNPSEEQTFTVEGLFLSNNLVVTAPANYEVSLTTGTGFSAAVNIVPNSGTIAKTTVFVRLKSGLAAGKYAGDITLSSTGVADQTIAVSGNAFGAVTNSMVITGVYDGSLSGGTPKGVELYVLKDIADLSLYGLSAVANGGGTSAGTIRYSFPADAVTAGTFIYVATEDTNFNTFFGMMPTYTTGSVSINGDDSIELYESGQIVDVFGDVNKDGSGEAWDYLDGWAYRKANTGPEGTTFTVANWTYSGVDGLEGGTNNATATKAFPLGTYKNTTASVQRNGILGFATYPNPITNNEFTITSSNSSKKEVAIFNVLGKNVYSTSFTGTKATLDVSSISSGIYVLKVTEESKTATKKLVIR</sequence>
<keyword evidence="4" id="KW-1185">Reference proteome</keyword>
<evidence type="ECO:0000313" key="4">
    <source>
        <dbReference type="Proteomes" id="UP000663920"/>
    </source>
</evidence>
<accession>A0A975H5K6</accession>
<gene>
    <name evidence="3" type="ORF">J3359_11830</name>
</gene>
<protein>
    <submittedName>
        <fullName evidence="3">T9SS type A sorting domain-containing protein</fullName>
    </submittedName>
</protein>
<evidence type="ECO:0000256" key="1">
    <source>
        <dbReference type="ARBA" id="ARBA00022729"/>
    </source>
</evidence>
<feature type="domain" description="Secretion system C-terminal sorting" evidence="2">
    <location>
        <begin position="619"/>
        <end position="689"/>
    </location>
</feature>
<evidence type="ECO:0000259" key="2">
    <source>
        <dbReference type="Pfam" id="PF18962"/>
    </source>
</evidence>
<dbReference type="Proteomes" id="UP000663920">
    <property type="component" value="Chromosome"/>
</dbReference>